<gene>
    <name evidence="2" type="ORF">MM415A00846_0014</name>
    <name evidence="1" type="ORF">MM415B00619_0026</name>
</gene>
<sequence>MGEKQNEEQETEILDFTKPDYSFIPKGVHEWKQQGYYLVCKSCELEHAVWIGSEKIMIGIEERGKPILKRRG</sequence>
<reference evidence="1" key="1">
    <citation type="submission" date="2020-03" db="EMBL/GenBank/DDBJ databases">
        <title>The deep terrestrial virosphere.</title>
        <authorList>
            <person name="Holmfeldt K."/>
            <person name="Nilsson E."/>
            <person name="Simone D."/>
            <person name="Lopez-Fernandez M."/>
            <person name="Wu X."/>
            <person name="de Brujin I."/>
            <person name="Lundin D."/>
            <person name="Andersson A."/>
            <person name="Bertilsson S."/>
            <person name="Dopson M."/>
        </authorList>
    </citation>
    <scope>NUCLEOTIDE SEQUENCE</scope>
    <source>
        <strain evidence="2">MM415A00846</strain>
        <strain evidence="1">MM415B00619</strain>
    </source>
</reference>
<dbReference type="EMBL" id="MT142389">
    <property type="protein sequence ID" value="QJA79635.1"/>
    <property type="molecule type" value="Genomic_DNA"/>
</dbReference>
<organism evidence="1">
    <name type="scientific">viral metagenome</name>
    <dbReference type="NCBI Taxonomy" id="1070528"/>
    <lineage>
        <taxon>unclassified sequences</taxon>
        <taxon>metagenomes</taxon>
        <taxon>organismal metagenomes</taxon>
    </lineage>
</organism>
<evidence type="ECO:0000313" key="1">
    <source>
        <dbReference type="EMBL" id="QJA63547.1"/>
    </source>
</evidence>
<dbReference type="AlphaFoldDB" id="A0A6M3J2Z3"/>
<protein>
    <submittedName>
        <fullName evidence="1">Uncharacterized protein</fullName>
    </submittedName>
</protein>
<evidence type="ECO:0000313" key="2">
    <source>
        <dbReference type="EMBL" id="QJA79635.1"/>
    </source>
</evidence>
<accession>A0A6M3J2Z3</accession>
<name>A0A6M3J2Z3_9ZZZZ</name>
<dbReference type="EMBL" id="MT141499">
    <property type="protein sequence ID" value="QJA63547.1"/>
    <property type="molecule type" value="Genomic_DNA"/>
</dbReference>
<proteinExistence type="predicted"/>